<keyword evidence="3 6" id="KW-0238">DNA-binding</keyword>
<keyword evidence="7" id="KW-1185">Reference proteome</keyword>
<comment type="similarity">
    <text evidence="1">Belongs to the LysR transcriptional regulatory family.</text>
</comment>
<evidence type="ECO:0000256" key="1">
    <source>
        <dbReference type="ARBA" id="ARBA00009437"/>
    </source>
</evidence>
<dbReference type="InterPro" id="IPR036388">
    <property type="entry name" value="WH-like_DNA-bd_sf"/>
</dbReference>
<keyword evidence="2" id="KW-0805">Transcription regulation</keyword>
<dbReference type="Proteomes" id="UP000198515">
    <property type="component" value="Unassembled WGS sequence"/>
</dbReference>
<dbReference type="Gene3D" id="1.10.10.10">
    <property type="entry name" value="Winged helix-like DNA-binding domain superfamily/Winged helix DNA-binding domain"/>
    <property type="match status" value="1"/>
</dbReference>
<dbReference type="Pfam" id="PF00126">
    <property type="entry name" value="HTH_1"/>
    <property type="match status" value="1"/>
</dbReference>
<protein>
    <submittedName>
        <fullName evidence="6">DNA-binding transcriptional regulator, LysR family</fullName>
    </submittedName>
</protein>
<dbReference type="EMBL" id="FMBC01000090">
    <property type="protein sequence ID" value="SCC69508.1"/>
    <property type="molecule type" value="Genomic_DNA"/>
</dbReference>
<dbReference type="RefSeq" id="WP_090138959.1">
    <property type="nucleotide sequence ID" value="NZ_FMBC01000090.1"/>
</dbReference>
<dbReference type="InterPro" id="IPR000847">
    <property type="entry name" value="LysR_HTH_N"/>
</dbReference>
<evidence type="ECO:0000313" key="6">
    <source>
        <dbReference type="EMBL" id="SCC69508.1"/>
    </source>
</evidence>
<evidence type="ECO:0000256" key="3">
    <source>
        <dbReference type="ARBA" id="ARBA00023125"/>
    </source>
</evidence>
<evidence type="ECO:0000256" key="2">
    <source>
        <dbReference type="ARBA" id="ARBA00023015"/>
    </source>
</evidence>
<dbReference type="PANTHER" id="PTHR30126">
    <property type="entry name" value="HTH-TYPE TRANSCRIPTIONAL REGULATOR"/>
    <property type="match status" value="1"/>
</dbReference>
<gene>
    <name evidence="6" type="ORF">GA0061070_10904</name>
</gene>
<sequence length="298" mass="33569">MDIKQLEAFVILSECLSVTRAAEQLYCTQPAVSIKIRKLEEALNAALFERLNNRLHLTPQGVVYREYALQILNLLKQSQEHMRQFDDPASGTVNVGSSHFCGAWLLPRLMADFKKTYPGVNIRLGIATTEQLSRRLAAHEYDFIIVSDYIGIDTKKYTLINFLSDPFVLICPPDHWLADKQECSIKDILGETFLLKPARSATRSFLLENLRKVGVEPECLRLLEIGSLEGIKQGVVYGLGVSIVSRFSVEQEIVNGQLREIKLKEPLFSRKISYAHHSDKLLSPAAQNFLALLPALEA</sequence>
<dbReference type="OrthoDB" id="8437302at2"/>
<dbReference type="Gene3D" id="3.40.190.290">
    <property type="match status" value="1"/>
</dbReference>
<dbReference type="AlphaFoldDB" id="A0A1C4GMR5"/>
<dbReference type="InterPro" id="IPR005119">
    <property type="entry name" value="LysR_subst-bd"/>
</dbReference>
<dbReference type="GO" id="GO:0003700">
    <property type="term" value="F:DNA-binding transcription factor activity"/>
    <property type="evidence" value="ECO:0007669"/>
    <property type="project" value="InterPro"/>
</dbReference>
<keyword evidence="4" id="KW-0804">Transcription</keyword>
<proteinExistence type="inferred from homology"/>
<dbReference type="SUPFAM" id="SSF46785">
    <property type="entry name" value="Winged helix' DNA-binding domain"/>
    <property type="match status" value="1"/>
</dbReference>
<name>A0A1C4GMR5_9ENTR</name>
<reference evidence="7" key="1">
    <citation type="submission" date="2016-08" db="EMBL/GenBank/DDBJ databases">
        <authorList>
            <person name="Varghese N."/>
            <person name="Submissions Spin"/>
        </authorList>
    </citation>
    <scope>NUCLEOTIDE SEQUENCE [LARGE SCALE GENOMIC DNA]</scope>
    <source>
        <strain evidence="7">REICA_142</strain>
    </source>
</reference>
<dbReference type="FunFam" id="1.10.10.10:FF:000001">
    <property type="entry name" value="LysR family transcriptional regulator"/>
    <property type="match status" value="1"/>
</dbReference>
<evidence type="ECO:0000256" key="4">
    <source>
        <dbReference type="ARBA" id="ARBA00023163"/>
    </source>
</evidence>
<dbReference type="PROSITE" id="PS50931">
    <property type="entry name" value="HTH_LYSR"/>
    <property type="match status" value="1"/>
</dbReference>
<dbReference type="PANTHER" id="PTHR30126:SF39">
    <property type="entry name" value="HTH-TYPE TRANSCRIPTIONAL REGULATOR CYSL"/>
    <property type="match status" value="1"/>
</dbReference>
<dbReference type="GO" id="GO:0000976">
    <property type="term" value="F:transcription cis-regulatory region binding"/>
    <property type="evidence" value="ECO:0007669"/>
    <property type="project" value="TreeGrafter"/>
</dbReference>
<feature type="domain" description="HTH lysR-type" evidence="5">
    <location>
        <begin position="1"/>
        <end position="58"/>
    </location>
</feature>
<organism evidence="6 7">
    <name type="scientific">Kosakonia oryziphila</name>
    <dbReference type="NCBI Taxonomy" id="1005667"/>
    <lineage>
        <taxon>Bacteria</taxon>
        <taxon>Pseudomonadati</taxon>
        <taxon>Pseudomonadota</taxon>
        <taxon>Gammaproteobacteria</taxon>
        <taxon>Enterobacterales</taxon>
        <taxon>Enterobacteriaceae</taxon>
        <taxon>Kosakonia</taxon>
    </lineage>
</organism>
<accession>A0A1C4GMR5</accession>
<evidence type="ECO:0000259" key="5">
    <source>
        <dbReference type="PROSITE" id="PS50931"/>
    </source>
</evidence>
<dbReference type="PRINTS" id="PR00039">
    <property type="entry name" value="HTHLYSR"/>
</dbReference>
<dbReference type="Pfam" id="PF03466">
    <property type="entry name" value="LysR_substrate"/>
    <property type="match status" value="1"/>
</dbReference>
<evidence type="ECO:0000313" key="7">
    <source>
        <dbReference type="Proteomes" id="UP000198515"/>
    </source>
</evidence>
<dbReference type="SUPFAM" id="SSF53850">
    <property type="entry name" value="Periplasmic binding protein-like II"/>
    <property type="match status" value="1"/>
</dbReference>
<dbReference type="InterPro" id="IPR036390">
    <property type="entry name" value="WH_DNA-bd_sf"/>
</dbReference>